<dbReference type="Pfam" id="PF04335">
    <property type="entry name" value="VirB8"/>
    <property type="match status" value="1"/>
</dbReference>
<dbReference type="AlphaFoldDB" id="A0A2S9KB66"/>
<feature type="domain" description="Bacterial virulence protein VirB8" evidence="6">
    <location>
        <begin position="46"/>
        <end position="257"/>
    </location>
</feature>
<evidence type="ECO:0000256" key="4">
    <source>
        <dbReference type="ARBA" id="ARBA00023136"/>
    </source>
</evidence>
<dbReference type="InterPro" id="IPR007430">
    <property type="entry name" value="VirB8"/>
</dbReference>
<dbReference type="NCBIfam" id="NF010462">
    <property type="entry name" value="PRK13887.1"/>
    <property type="match status" value="1"/>
</dbReference>
<proteinExistence type="predicted"/>
<dbReference type="CDD" id="cd16425">
    <property type="entry name" value="TrbF"/>
    <property type="match status" value="1"/>
</dbReference>
<dbReference type="InterPro" id="IPR032710">
    <property type="entry name" value="NTF2-like_dom_sf"/>
</dbReference>
<reference evidence="7 8" key="1">
    <citation type="submission" date="2018-03" db="EMBL/GenBank/DDBJ databases">
        <title>Comparative genomics illustrates the genes involved in a hyperalkaliphilic mechanisms of Serpentinomonas isolated from highly-alkaline calcium-rich serpentinized springs.</title>
        <authorList>
            <person name="Suzuki S."/>
            <person name="Ishii S."/>
            <person name="Walworth N."/>
            <person name="Bird L."/>
            <person name="Kuenen J.G."/>
            <person name="Nealson K.H."/>
        </authorList>
    </citation>
    <scope>NUCLEOTIDE SEQUENCE [LARGE SCALE GENOMIC DNA]</scope>
    <source>
        <strain evidence="7 8">83</strain>
    </source>
</reference>
<evidence type="ECO:0000256" key="2">
    <source>
        <dbReference type="ARBA" id="ARBA00022692"/>
    </source>
</evidence>
<dbReference type="Proteomes" id="UP000238326">
    <property type="component" value="Unassembled WGS sequence"/>
</dbReference>
<dbReference type="Gene3D" id="3.10.450.230">
    <property type="entry name" value="VirB8 protein"/>
    <property type="match status" value="1"/>
</dbReference>
<evidence type="ECO:0000256" key="5">
    <source>
        <dbReference type="SAM" id="Phobius"/>
    </source>
</evidence>
<sequence>MSIGDTFKGWIFKKPATCEPSDPRRSNDSIAGGRRAGEAENPYLAARRTWNEHLGAVVSQRQNWQVIGILSLLIALASVGGVIHIGSQSKYIPYVVQVDKLGQTVAAGPVQATGKTDPRVIHAAIADWIGCARMVSPDVAMQRKCVFKAYSMLAPNDPATPKMNEWLNGTPDSSPFKRAEKEMVSVEIKTVIPQTPDTWQVEWVETTRDRQGSPKSQPVTWRALVTTYIAEVTPSTTDEQLRNNPLSIFVRDYSWSRVQ</sequence>
<keyword evidence="8" id="KW-1185">Reference proteome</keyword>
<evidence type="ECO:0000256" key="1">
    <source>
        <dbReference type="ARBA" id="ARBA00004167"/>
    </source>
</evidence>
<evidence type="ECO:0000259" key="6">
    <source>
        <dbReference type="Pfam" id="PF04335"/>
    </source>
</evidence>
<evidence type="ECO:0000313" key="7">
    <source>
        <dbReference type="EMBL" id="PRD67632.1"/>
    </source>
</evidence>
<accession>A0A2S9KB66</accession>
<dbReference type="OrthoDB" id="9778195at2"/>
<dbReference type="GO" id="GO:0016020">
    <property type="term" value="C:membrane"/>
    <property type="evidence" value="ECO:0007669"/>
    <property type="project" value="UniProtKB-SubCell"/>
</dbReference>
<feature type="transmembrane region" description="Helical" evidence="5">
    <location>
        <begin position="64"/>
        <end position="85"/>
    </location>
</feature>
<organism evidence="7 8">
    <name type="scientific">Malikia spinosa</name>
    <dbReference type="NCBI Taxonomy" id="86180"/>
    <lineage>
        <taxon>Bacteria</taxon>
        <taxon>Pseudomonadati</taxon>
        <taxon>Pseudomonadota</taxon>
        <taxon>Betaproteobacteria</taxon>
        <taxon>Burkholderiales</taxon>
        <taxon>Comamonadaceae</taxon>
        <taxon>Malikia</taxon>
    </lineage>
</organism>
<comment type="caution">
    <text evidence="7">The sequence shown here is derived from an EMBL/GenBank/DDBJ whole genome shotgun (WGS) entry which is preliminary data.</text>
</comment>
<gene>
    <name evidence="7" type="ORF">C6P61_15250</name>
</gene>
<evidence type="ECO:0000256" key="3">
    <source>
        <dbReference type="ARBA" id="ARBA00022989"/>
    </source>
</evidence>
<dbReference type="SUPFAM" id="SSF54427">
    <property type="entry name" value="NTF2-like"/>
    <property type="match status" value="1"/>
</dbReference>
<keyword evidence="2 5" id="KW-0812">Transmembrane</keyword>
<dbReference type="EMBL" id="PVLR01000049">
    <property type="protein sequence ID" value="PRD67632.1"/>
    <property type="molecule type" value="Genomic_DNA"/>
</dbReference>
<evidence type="ECO:0000313" key="8">
    <source>
        <dbReference type="Proteomes" id="UP000238326"/>
    </source>
</evidence>
<keyword evidence="3 5" id="KW-1133">Transmembrane helix</keyword>
<name>A0A2S9KB66_9BURK</name>
<comment type="subcellular location">
    <subcellularLocation>
        <location evidence="1">Membrane</location>
        <topology evidence="1">Single-pass membrane protein</topology>
    </subcellularLocation>
</comment>
<dbReference type="RefSeq" id="WP_105730788.1">
    <property type="nucleotide sequence ID" value="NZ_PVLR01000049.1"/>
</dbReference>
<keyword evidence="4 5" id="KW-0472">Membrane</keyword>
<dbReference type="InterPro" id="IPR035658">
    <property type="entry name" value="TrbF"/>
</dbReference>
<protein>
    <submittedName>
        <fullName evidence="7">Conjugal transfer protein TrbF</fullName>
    </submittedName>
</protein>